<dbReference type="EMBL" id="CAJVCH010525942">
    <property type="protein sequence ID" value="CAG7822285.1"/>
    <property type="molecule type" value="Genomic_DNA"/>
</dbReference>
<sequence length="53" mass="6185">VSSIEADEDANIYYIAGAKWKSNYKSWIEHNPKYTMTLNKLSPVLLTMRDIHK</sequence>
<proteinExistence type="predicted"/>
<keyword evidence="2" id="KW-1185">Reference proteome</keyword>
<comment type="caution">
    <text evidence="1">The sequence shown here is derived from an EMBL/GenBank/DDBJ whole genome shotgun (WGS) entry which is preliminary data.</text>
</comment>
<dbReference type="AlphaFoldDB" id="A0A8J2PTT3"/>
<evidence type="ECO:0000313" key="1">
    <source>
        <dbReference type="EMBL" id="CAG7822285.1"/>
    </source>
</evidence>
<accession>A0A8J2PTT3</accession>
<evidence type="ECO:0000313" key="2">
    <source>
        <dbReference type="Proteomes" id="UP000708208"/>
    </source>
</evidence>
<protein>
    <submittedName>
        <fullName evidence="1">Uncharacterized protein</fullName>
    </submittedName>
</protein>
<dbReference type="Proteomes" id="UP000708208">
    <property type="component" value="Unassembled WGS sequence"/>
</dbReference>
<name>A0A8J2PTT3_9HEXA</name>
<gene>
    <name evidence="1" type="ORF">AFUS01_LOCUS32567</name>
</gene>
<reference evidence="1" key="1">
    <citation type="submission" date="2021-06" db="EMBL/GenBank/DDBJ databases">
        <authorList>
            <person name="Hodson N. C."/>
            <person name="Mongue J. A."/>
            <person name="Jaron S. K."/>
        </authorList>
    </citation>
    <scope>NUCLEOTIDE SEQUENCE</scope>
</reference>
<organism evidence="1 2">
    <name type="scientific">Allacma fusca</name>
    <dbReference type="NCBI Taxonomy" id="39272"/>
    <lineage>
        <taxon>Eukaryota</taxon>
        <taxon>Metazoa</taxon>
        <taxon>Ecdysozoa</taxon>
        <taxon>Arthropoda</taxon>
        <taxon>Hexapoda</taxon>
        <taxon>Collembola</taxon>
        <taxon>Symphypleona</taxon>
        <taxon>Sminthuridae</taxon>
        <taxon>Allacma</taxon>
    </lineage>
</organism>
<feature type="non-terminal residue" evidence="1">
    <location>
        <position position="1"/>
    </location>
</feature>